<evidence type="ECO:0000256" key="9">
    <source>
        <dbReference type="ARBA" id="ARBA00048552"/>
    </source>
</evidence>
<evidence type="ECO:0000256" key="1">
    <source>
        <dbReference type="ARBA" id="ARBA00004026"/>
    </source>
</evidence>
<dbReference type="Pfam" id="PF00623">
    <property type="entry name" value="RNA_pol_Rpb1_2"/>
    <property type="match status" value="1"/>
</dbReference>
<name>A0A0F6CK98_MYCGL</name>
<comment type="subunit">
    <text evidence="10">The RNAP catalytic core consists of 2 alpha, 1 beta, 1 beta' and 1 omega subunit. When a sigma factor is associated with the core the holoenzyme is formed, which can initiate transcription.</text>
</comment>
<evidence type="ECO:0000256" key="4">
    <source>
        <dbReference type="ARBA" id="ARBA00022679"/>
    </source>
</evidence>
<dbReference type="Gene3D" id="1.10.132.30">
    <property type="match status" value="1"/>
</dbReference>
<evidence type="ECO:0000256" key="7">
    <source>
        <dbReference type="ARBA" id="ARBA00022842"/>
    </source>
</evidence>
<dbReference type="InterPro" id="IPR006592">
    <property type="entry name" value="RNA_pol_N"/>
</dbReference>
<evidence type="ECO:0000256" key="2">
    <source>
        <dbReference type="ARBA" id="ARBA00006460"/>
    </source>
</evidence>
<dbReference type="Gene3D" id="2.40.50.100">
    <property type="match status" value="1"/>
</dbReference>
<keyword evidence="5 10" id="KW-0548">Nucleotidyltransferase</keyword>
<dbReference type="InterPro" id="IPR038120">
    <property type="entry name" value="Rpb1_funnel_sf"/>
</dbReference>
<keyword evidence="8 10" id="KW-0804">Transcription</keyword>
<dbReference type="Pfam" id="PF04998">
    <property type="entry name" value="RNA_pol_Rpb1_5"/>
    <property type="match status" value="1"/>
</dbReference>
<feature type="binding site" evidence="10">
    <location>
        <position position="905"/>
    </location>
    <ligand>
        <name>Zn(2+)</name>
        <dbReference type="ChEBI" id="CHEBI:29105"/>
        <label>2</label>
    </ligand>
</feature>
<feature type="binding site" evidence="10">
    <location>
        <position position="68"/>
    </location>
    <ligand>
        <name>Zn(2+)</name>
        <dbReference type="ChEBI" id="CHEBI:29105"/>
        <label>1</label>
    </ligand>
</feature>
<dbReference type="eggNOG" id="COG0086">
    <property type="taxonomic scope" value="Bacteria"/>
</dbReference>
<feature type="binding site" evidence="10">
    <location>
        <position position="527"/>
    </location>
    <ligand>
        <name>Mg(2+)</name>
        <dbReference type="ChEBI" id="CHEBI:18420"/>
    </ligand>
</feature>
<dbReference type="InterPro" id="IPR012754">
    <property type="entry name" value="DNA-dir_RpoC_beta_prime_bact"/>
</dbReference>
<gene>
    <name evidence="10 13" type="primary">rpoC</name>
    <name evidence="13" type="ORF">GCW_01245</name>
</gene>
<evidence type="ECO:0000313" key="13">
    <source>
        <dbReference type="EMBL" id="AHB99520.1"/>
    </source>
</evidence>
<keyword evidence="10" id="KW-0862">Zinc</keyword>
<evidence type="ECO:0000256" key="8">
    <source>
        <dbReference type="ARBA" id="ARBA00023163"/>
    </source>
</evidence>
<dbReference type="CDD" id="cd01609">
    <property type="entry name" value="RNAP_beta'_N"/>
    <property type="match status" value="1"/>
</dbReference>
<dbReference type="InterPro" id="IPR000722">
    <property type="entry name" value="RNA_pol_asu"/>
</dbReference>
<keyword evidence="3 10" id="KW-0240">DNA-directed RNA polymerase</keyword>
<dbReference type="PANTHER" id="PTHR19376:SF54">
    <property type="entry name" value="DNA-DIRECTED RNA POLYMERASE SUBUNIT BETA"/>
    <property type="match status" value="1"/>
</dbReference>
<dbReference type="EMBL" id="CP006916">
    <property type="protein sequence ID" value="AHB99520.1"/>
    <property type="molecule type" value="Genomic_DNA"/>
</dbReference>
<comment type="catalytic activity">
    <reaction evidence="9 10 11">
        <text>RNA(n) + a ribonucleoside 5'-triphosphate = RNA(n+1) + diphosphate</text>
        <dbReference type="Rhea" id="RHEA:21248"/>
        <dbReference type="Rhea" id="RHEA-COMP:14527"/>
        <dbReference type="Rhea" id="RHEA-COMP:17342"/>
        <dbReference type="ChEBI" id="CHEBI:33019"/>
        <dbReference type="ChEBI" id="CHEBI:61557"/>
        <dbReference type="ChEBI" id="CHEBI:140395"/>
        <dbReference type="EC" id="2.7.7.6"/>
    </reaction>
</comment>
<dbReference type="GO" id="GO:0008270">
    <property type="term" value="F:zinc ion binding"/>
    <property type="evidence" value="ECO:0007669"/>
    <property type="project" value="UniProtKB-UniRule"/>
</dbReference>
<evidence type="ECO:0000313" key="14">
    <source>
        <dbReference type="Proteomes" id="UP000018735"/>
    </source>
</evidence>
<dbReference type="GO" id="GO:0003899">
    <property type="term" value="F:DNA-directed RNA polymerase activity"/>
    <property type="evidence" value="ECO:0007669"/>
    <property type="project" value="UniProtKB-UniRule"/>
</dbReference>
<dbReference type="HOGENOM" id="CLU_000524_3_1_14"/>
<comment type="similarity">
    <text evidence="2 10 11">Belongs to the RNA polymerase beta' chain family.</text>
</comment>
<evidence type="ECO:0000256" key="11">
    <source>
        <dbReference type="RuleBase" id="RU004279"/>
    </source>
</evidence>
<dbReference type="Pfam" id="PF04983">
    <property type="entry name" value="RNA_pol_Rpb1_3"/>
    <property type="match status" value="1"/>
</dbReference>
<dbReference type="Gene3D" id="2.40.40.20">
    <property type="match status" value="1"/>
</dbReference>
<dbReference type="InterPro" id="IPR007080">
    <property type="entry name" value="RNA_pol_Rpb1_1"/>
</dbReference>
<feature type="binding site" evidence="10">
    <location>
        <position position="988"/>
    </location>
    <ligand>
        <name>Zn(2+)</name>
        <dbReference type="ChEBI" id="CHEBI:29105"/>
        <label>2</label>
    </ligand>
</feature>
<sequence>MDKLKKKNKNKRIRGLQISIASAEEMRSWSHGEVKKPETINYKSLKPETDGLFDEAIFGPVKDFECACGKYKKIKHRGRTCEKCGVEITESIVRRERMGHIDLAVPVAHIWMTKELPSPSKISLVLDVSYKEVEEVVYFVNYIILNPGNSKNPVFKFKEVVDLSGKGSKSARIKLRKVLREIKDKHQADKHSIVYKRASDYYNKLKESHLPFSIDEVAKFIETHTGIRLGIGAEAILELLEGVDLQKEYDLINKELNSYSKDLKANKEDQKVKRALRRLETIKWLKESGIKASNMILKVIPVTPPDTRPIIQLDGARFTTSDINNFYRRIIIRNERLKKIIELRAPSVILNNEKRMLQEVVDALFDNASRKKPITAKDKRPLKSLTDRLKGKQGLFRQNLLGKRVDYSGRSVIVIGPELKMYEVGIPAPMILKLFKPFIIRELIMRFNEDGQEIKPIAPNIKIAEQMIAQKSERIWDIVDKVIKERPVLLNRAPTLHRLGIQAFEPRIVDGKAIRLHPLVTTAFNADFDGDQMAVHVPISKEAVAEARAIMLASWHILGPKDGKPVATPTQDMVLGNYYLTTEKRNEKGEGLIFSDFDQVILAYEAKQVSIHALIGLSTKCLTKKPFAKQGIVITTVGKAIMNSIMPEEMAYLNDGDNLLELDESNIVFAGEDFKQKLAKRPLYKPFGKKTLSKIIEILYKNFPLQKVPQVLDKIKEFGFKYSTLSSTTISVFDIPRYDNKQEYITKANEMIAKLKHMYQKGLLTDDERYTKVIRLWADVKDNVSKDIKEIITRPEYKENSIVVIADSGARGNISNFTQLFGMRGLMSKSYNYDQKIKSQVIRDTIEVPIKHSFIEGLTINEYFNSSYGARKGMTDIAMKTSKSGYMTRKLVDAAQEVIINDSDCNTNKGIVVSTITNSLDGGIVETLSERIVTRYTIDPIYDEKTKELLVDADTLITSELAEKIAKANVTKALIRSPIYCQSTKGLCQKCFGNDLTTNDLVQIGTAIGVIAAQSIGEPGTQLTMRTFHTGGTANEGNITQGFERLKQIFDVVSPKEWELATIAENEGVVESITSDATARIIRIKTRLEAEEYRVPFDAVISVNPKDVVYPGSKLTEGSIDIKHLLRVAGIETVRQYFLEEVQKVYRLQGIEIADKYVEVTIRQLTNKLQVIDVGDSDYFVGQTVDINKFRKEVTNMLTANKRPPVAINQVFGLDEAPAKTGSFLSAASFQDTKKILTDAAVKNQIDYLVGLKENVILGNLIPAGTGFMSSEEIIKAGEEALEKEY</sequence>
<dbReference type="GO" id="GO:0000287">
    <property type="term" value="F:magnesium ion binding"/>
    <property type="evidence" value="ECO:0007669"/>
    <property type="project" value="UniProtKB-UniRule"/>
</dbReference>
<evidence type="ECO:0000256" key="10">
    <source>
        <dbReference type="HAMAP-Rule" id="MF_01322"/>
    </source>
</evidence>
<dbReference type="CDD" id="cd02655">
    <property type="entry name" value="RNAP_beta'_C"/>
    <property type="match status" value="1"/>
</dbReference>
<accession>A0A0F6CK98</accession>
<organism evidence="13 14">
    <name type="scientific">Mycoplasmoides gallisepticum S6</name>
    <dbReference type="NCBI Taxonomy" id="1006581"/>
    <lineage>
        <taxon>Bacteria</taxon>
        <taxon>Bacillati</taxon>
        <taxon>Mycoplasmatota</taxon>
        <taxon>Mycoplasmoidales</taxon>
        <taxon>Mycoplasmoidaceae</taxon>
        <taxon>Mycoplasmoides</taxon>
    </lineage>
</organism>
<dbReference type="InterPro" id="IPR007083">
    <property type="entry name" value="RNA_pol_Rpb1_4"/>
</dbReference>
<keyword evidence="4 10" id="KW-0808">Transferase</keyword>
<dbReference type="PANTHER" id="PTHR19376">
    <property type="entry name" value="DNA-DIRECTED RNA POLYMERASE"/>
    <property type="match status" value="1"/>
</dbReference>
<dbReference type="InterPro" id="IPR044893">
    <property type="entry name" value="RNA_pol_Rpb1_clamp_domain"/>
</dbReference>
<keyword evidence="6 10" id="KW-0479">Metal-binding</keyword>
<proteinExistence type="inferred from homology"/>
<dbReference type="Gene3D" id="1.10.1790.20">
    <property type="match status" value="1"/>
</dbReference>
<comment type="function">
    <text evidence="1 10 11">DNA-dependent RNA polymerase catalyzes the transcription of DNA into RNA using the four ribonucleoside triphosphates as substrates.</text>
</comment>
<dbReference type="SUPFAM" id="SSF64484">
    <property type="entry name" value="beta and beta-prime subunits of DNA dependent RNA-polymerase"/>
    <property type="match status" value="1"/>
</dbReference>
<dbReference type="Gene3D" id="1.10.40.90">
    <property type="match status" value="1"/>
</dbReference>
<evidence type="ECO:0000259" key="12">
    <source>
        <dbReference type="SMART" id="SM00663"/>
    </source>
</evidence>
<dbReference type="Gene3D" id="4.10.860.120">
    <property type="entry name" value="RNA polymerase II, clamp domain"/>
    <property type="match status" value="1"/>
</dbReference>
<dbReference type="GO" id="GO:0006351">
    <property type="term" value="P:DNA-templated transcription"/>
    <property type="evidence" value="ECO:0007669"/>
    <property type="project" value="UniProtKB-UniRule"/>
</dbReference>
<dbReference type="KEGG" id="mgz:GCW_01245"/>
<feature type="binding site" evidence="10">
    <location>
        <position position="981"/>
    </location>
    <ligand>
        <name>Zn(2+)</name>
        <dbReference type="ChEBI" id="CHEBI:29105"/>
        <label>2</label>
    </ligand>
</feature>
<feature type="binding site" evidence="10">
    <location>
        <position position="81"/>
    </location>
    <ligand>
        <name>Zn(2+)</name>
        <dbReference type="ChEBI" id="CHEBI:29105"/>
        <label>1</label>
    </ligand>
</feature>
<dbReference type="InterPro" id="IPR045867">
    <property type="entry name" value="DNA-dir_RpoC_beta_prime"/>
</dbReference>
<dbReference type="Proteomes" id="UP000018735">
    <property type="component" value="Chromosome"/>
</dbReference>
<dbReference type="Gene3D" id="1.10.274.100">
    <property type="entry name" value="RNA polymerase Rpb1, domain 3"/>
    <property type="match status" value="1"/>
</dbReference>
<evidence type="ECO:0000256" key="3">
    <source>
        <dbReference type="ARBA" id="ARBA00022478"/>
    </source>
</evidence>
<dbReference type="SMART" id="SM00663">
    <property type="entry name" value="RPOLA_N"/>
    <property type="match status" value="1"/>
</dbReference>
<dbReference type="Gene3D" id="1.10.150.390">
    <property type="match status" value="1"/>
</dbReference>
<dbReference type="EC" id="2.7.7.6" evidence="10"/>
<dbReference type="Pfam" id="PF04997">
    <property type="entry name" value="RNA_pol_Rpb1_1"/>
    <property type="match status" value="1"/>
</dbReference>
<dbReference type="NCBIfam" id="TIGR02386">
    <property type="entry name" value="rpoC_TIGR"/>
    <property type="match status" value="1"/>
</dbReference>
<feature type="binding site" evidence="10">
    <location>
        <position position="66"/>
    </location>
    <ligand>
        <name>Zn(2+)</name>
        <dbReference type="ChEBI" id="CHEBI:29105"/>
        <label>1</label>
    </ligand>
</feature>
<dbReference type="GO" id="GO:0003677">
    <property type="term" value="F:DNA binding"/>
    <property type="evidence" value="ECO:0007669"/>
    <property type="project" value="UniProtKB-UniRule"/>
</dbReference>
<dbReference type="RefSeq" id="WP_011884029.1">
    <property type="nucleotide sequence ID" value="NC_023030.2"/>
</dbReference>
<dbReference type="GO" id="GO:0000428">
    <property type="term" value="C:DNA-directed RNA polymerase complex"/>
    <property type="evidence" value="ECO:0007669"/>
    <property type="project" value="UniProtKB-KW"/>
</dbReference>
<feature type="binding site" evidence="10">
    <location>
        <position position="84"/>
    </location>
    <ligand>
        <name>Zn(2+)</name>
        <dbReference type="ChEBI" id="CHEBI:29105"/>
        <label>1</label>
    </ligand>
</feature>
<keyword evidence="7 10" id="KW-0460">Magnesium</keyword>
<comment type="cofactor">
    <cofactor evidence="10">
        <name>Mg(2+)</name>
        <dbReference type="ChEBI" id="CHEBI:18420"/>
    </cofactor>
    <text evidence="10">Binds 1 Mg(2+) ion per subunit.</text>
</comment>
<feature type="domain" description="RNA polymerase N-terminal" evidence="12">
    <location>
        <begin position="293"/>
        <end position="581"/>
    </location>
</feature>
<protein>
    <recommendedName>
        <fullName evidence="10">DNA-directed RNA polymerase subunit beta'</fullName>
        <shortName evidence="10">RNAP subunit beta'</shortName>
        <ecNumber evidence="10">2.7.7.6</ecNumber>
    </recommendedName>
    <alternativeName>
        <fullName evidence="10">RNA polymerase subunit beta'</fullName>
    </alternativeName>
    <alternativeName>
        <fullName evidence="10">Transcriptase subunit beta'</fullName>
    </alternativeName>
</protein>
<feature type="binding site" evidence="10">
    <location>
        <position position="529"/>
    </location>
    <ligand>
        <name>Mg(2+)</name>
        <dbReference type="ChEBI" id="CHEBI:18420"/>
    </ligand>
</feature>
<comment type="cofactor">
    <cofactor evidence="10">
        <name>Zn(2+)</name>
        <dbReference type="ChEBI" id="CHEBI:29105"/>
    </cofactor>
    <text evidence="10">Binds 2 Zn(2+) ions per subunit.</text>
</comment>
<dbReference type="InterPro" id="IPR007066">
    <property type="entry name" value="RNA_pol_Rpb1_3"/>
</dbReference>
<dbReference type="HAMAP" id="MF_01322">
    <property type="entry name" value="RNApol_bact_RpoC"/>
    <property type="match status" value="1"/>
</dbReference>
<dbReference type="Pfam" id="PF05000">
    <property type="entry name" value="RNA_pol_Rpb1_4"/>
    <property type="match status" value="1"/>
</dbReference>
<evidence type="ECO:0000256" key="6">
    <source>
        <dbReference type="ARBA" id="ARBA00022723"/>
    </source>
</evidence>
<dbReference type="InterPro" id="IPR007081">
    <property type="entry name" value="RNA_pol_Rpb1_5"/>
</dbReference>
<dbReference type="InterPro" id="IPR042102">
    <property type="entry name" value="RNA_pol_Rpb1_3_sf"/>
</dbReference>
<evidence type="ECO:0000256" key="5">
    <source>
        <dbReference type="ARBA" id="ARBA00022695"/>
    </source>
</evidence>
<feature type="binding site" evidence="10">
    <location>
        <position position="991"/>
    </location>
    <ligand>
        <name>Zn(2+)</name>
        <dbReference type="ChEBI" id="CHEBI:29105"/>
        <label>2</label>
    </ligand>
</feature>
<feature type="binding site" evidence="10">
    <location>
        <position position="531"/>
    </location>
    <ligand>
        <name>Mg(2+)</name>
        <dbReference type="ChEBI" id="CHEBI:18420"/>
    </ligand>
</feature>
<reference evidence="13 14" key="1">
    <citation type="journal article" date="2011" name="PLoS ONE">
        <title>Core proteome of the minimal cell: comparative proteomics of three mollicute species.</title>
        <authorList>
            <person name="Fisunov G.Y."/>
            <person name="Alexeev D.G."/>
            <person name="Bazaleev N.A."/>
            <person name="Ladygina V.G."/>
            <person name="Galyamina M.A."/>
            <person name="Kondratov I.G."/>
            <person name="Zhukova N.A."/>
            <person name="Serebryakova M.V."/>
            <person name="Demina I.A."/>
            <person name="Govorun V.M."/>
        </authorList>
    </citation>
    <scope>NUCLEOTIDE SEQUENCE [LARGE SCALE GENOMIC DNA]</scope>
    <source>
        <strain evidence="13 14">S6</strain>
    </source>
</reference>